<name>A0A0N5BNV4_STREA</name>
<dbReference type="WBParaSite" id="SPAL_0000758200.1">
    <property type="protein sequence ID" value="SPAL_0000758200.1"/>
    <property type="gene ID" value="SPAL_0000758200"/>
</dbReference>
<dbReference type="Pfam" id="PF04408">
    <property type="entry name" value="WHD_HA2"/>
    <property type="match status" value="1"/>
</dbReference>
<evidence type="ECO:0000313" key="2">
    <source>
        <dbReference type="Proteomes" id="UP000046392"/>
    </source>
</evidence>
<dbReference type="InterPro" id="IPR048333">
    <property type="entry name" value="HA2_WH"/>
</dbReference>
<dbReference type="STRING" id="174720.A0A0N5BNV4"/>
<keyword evidence="2" id="KW-1185">Reference proteome</keyword>
<feature type="domain" description="Helicase associated" evidence="1">
    <location>
        <begin position="3"/>
        <end position="25"/>
    </location>
</feature>
<evidence type="ECO:0000259" key="1">
    <source>
        <dbReference type="Pfam" id="PF04408"/>
    </source>
</evidence>
<dbReference type="AlphaFoldDB" id="A0A0N5BNV4"/>
<dbReference type="Proteomes" id="UP000046392">
    <property type="component" value="Unplaced"/>
</dbReference>
<organism evidence="2 3">
    <name type="scientific">Strongyloides papillosus</name>
    <name type="common">Intestinal threadworm</name>
    <dbReference type="NCBI Taxonomy" id="174720"/>
    <lineage>
        <taxon>Eukaryota</taxon>
        <taxon>Metazoa</taxon>
        <taxon>Ecdysozoa</taxon>
        <taxon>Nematoda</taxon>
        <taxon>Chromadorea</taxon>
        <taxon>Rhabditida</taxon>
        <taxon>Tylenchina</taxon>
        <taxon>Panagrolaimomorpha</taxon>
        <taxon>Strongyloidoidea</taxon>
        <taxon>Strongyloididae</taxon>
        <taxon>Strongyloides</taxon>
    </lineage>
</organism>
<proteinExistence type="predicted"/>
<sequence length="326" mass="36944">MSLKELSALDNDGNLTAIGFQMTNFSFDPAHTKSLLISVLFNVSEEMTLFMAYDSLPTPFFSKKAPKDRITAVINNHYLKQFPLLSDHFMAWNFHNLAFSDNITVSEYENECTNFCINTSSSSLLFKINRQINRKLRDSFELNNIIVDDSMEASEKYKEFILCSLLVKTHYPKIGYLIQSQSTPDKSPIVLNDFEGNAIKIQSDSCLYSGITSNWKQALDSSTPFFLYSKKREAKDRVIGTNLTNVTPLQLLLFGCKNAYTDKDIGVELDQKMLININRKVASHILGLRIVIDNLLDSLCCNGKLTSSEEEIRRKLVKLIAKISAI</sequence>
<dbReference type="Gene3D" id="1.20.120.1080">
    <property type="match status" value="1"/>
</dbReference>
<reference evidence="3" key="1">
    <citation type="submission" date="2017-02" db="UniProtKB">
        <authorList>
            <consortium name="WormBaseParasite"/>
        </authorList>
    </citation>
    <scope>IDENTIFICATION</scope>
</reference>
<protein>
    <submittedName>
        <fullName evidence="3">HA2 domain-containing protein</fullName>
    </submittedName>
</protein>
<evidence type="ECO:0000313" key="3">
    <source>
        <dbReference type="WBParaSite" id="SPAL_0000758200.1"/>
    </source>
</evidence>
<accession>A0A0N5BNV4</accession>